<protein>
    <submittedName>
        <fullName evidence="1">Uncharacterized protein</fullName>
    </submittedName>
</protein>
<keyword evidence="2" id="KW-1185">Reference proteome</keyword>
<dbReference type="RefSeq" id="WP_318353129.1">
    <property type="nucleotide sequence ID" value="NZ_JAWQEV010000002.1"/>
</dbReference>
<reference evidence="1 2" key="1">
    <citation type="submission" date="2023-11" db="EMBL/GenBank/DDBJ databases">
        <title>Draft genome sequence of Microbacterium arthrosphaerae JCM 30492.</title>
        <authorList>
            <person name="Zhang G."/>
            <person name="Ding Y."/>
        </authorList>
    </citation>
    <scope>NUCLEOTIDE SEQUENCE [LARGE SCALE GENOMIC DNA]</scope>
    <source>
        <strain evidence="1 2">JCM 30492</strain>
    </source>
</reference>
<gene>
    <name evidence="1" type="ORF">R8Z58_07415</name>
</gene>
<evidence type="ECO:0000313" key="1">
    <source>
        <dbReference type="EMBL" id="MDW4572604.1"/>
    </source>
</evidence>
<dbReference type="Proteomes" id="UP001283109">
    <property type="component" value="Unassembled WGS sequence"/>
</dbReference>
<comment type="caution">
    <text evidence="1">The sequence shown here is derived from an EMBL/GenBank/DDBJ whole genome shotgun (WGS) entry which is preliminary data.</text>
</comment>
<organism evidence="1 2">
    <name type="scientific">Microbacterium arthrosphaerae</name>
    <dbReference type="NCBI Taxonomy" id="792652"/>
    <lineage>
        <taxon>Bacteria</taxon>
        <taxon>Bacillati</taxon>
        <taxon>Actinomycetota</taxon>
        <taxon>Actinomycetes</taxon>
        <taxon>Micrococcales</taxon>
        <taxon>Microbacteriaceae</taxon>
        <taxon>Microbacterium</taxon>
    </lineage>
</organism>
<name>A0ABU4GZW9_9MICO</name>
<dbReference type="EMBL" id="JAWQEV010000002">
    <property type="protein sequence ID" value="MDW4572604.1"/>
    <property type="molecule type" value="Genomic_DNA"/>
</dbReference>
<proteinExistence type="predicted"/>
<evidence type="ECO:0000313" key="2">
    <source>
        <dbReference type="Proteomes" id="UP001283109"/>
    </source>
</evidence>
<accession>A0ABU4GZW9</accession>
<sequence length="75" mass="8161">MTSTPIATETPIALTEEERVYDYGDGKTVVLTDVVELIVRSSGSHRVRTADGKLHVVAAGWLAIHIDDDGKPWTV</sequence>